<sequence length="349" mass="40534">MLESMESTLVSLKNGGDFDESKIPELEKLALDKENVQFSHHSKIGGAIPVEGMRHSYSANFAVHCGLPFFNFESNQNNLGKYYPGAYCLGDILKDNGYENVFVMGENPFKNKYVNIFRDHGNFTLKGYDFDINNKELYDPETYIIYDMYLYQYAKEFLKNNNNFPFFLQLNTYDTHLLKSKCKLCDPIRNPGKYMVDACASRQVDDFVNFVKNQHFYHNTTIFIVGDHLKMLEQPKLRYAERSTYDVFINSRKKPINMKNRQFTTFDYYPTILTAIGAEYKGNAAGIGRDLFSKAKTVSEQIGFDNLRSKIKHQSKWYEANIAHASSDDEINIQCELEWTEEPYDFSCL</sequence>
<dbReference type="GO" id="GO:0005886">
    <property type="term" value="C:plasma membrane"/>
    <property type="evidence" value="ECO:0007669"/>
    <property type="project" value="UniProtKB-SubCell"/>
</dbReference>
<keyword evidence="2" id="KW-1003">Cell membrane</keyword>
<dbReference type="GO" id="GO:0016020">
    <property type="term" value="C:membrane"/>
    <property type="evidence" value="ECO:0000318"/>
    <property type="project" value="GO_Central"/>
</dbReference>
<dbReference type="GO" id="GO:0016740">
    <property type="term" value="F:transferase activity"/>
    <property type="evidence" value="ECO:0000318"/>
    <property type="project" value="GO_Central"/>
</dbReference>
<comment type="subcellular location">
    <subcellularLocation>
        <location evidence="1">Cell membrane</location>
        <topology evidence="1">Multi-pass membrane protein</topology>
    </subcellularLocation>
</comment>
<evidence type="ECO:0000313" key="8">
    <source>
        <dbReference type="Proteomes" id="UP000001542"/>
    </source>
</evidence>
<evidence type="ECO:0000256" key="2">
    <source>
        <dbReference type="ARBA" id="ARBA00022475"/>
    </source>
</evidence>
<keyword evidence="4" id="KW-1133">Transmembrane helix</keyword>
<protein>
    <recommendedName>
        <fullName evidence="6">Sulfatase N-terminal domain-containing protein</fullName>
    </recommendedName>
</protein>
<dbReference type="Gene3D" id="3.40.720.10">
    <property type="entry name" value="Alkaline Phosphatase, subunit A"/>
    <property type="match status" value="1"/>
</dbReference>
<dbReference type="AlphaFoldDB" id="A2F8B1"/>
<gene>
    <name evidence="7" type="ORF">TVAG_146080</name>
</gene>
<dbReference type="PANTHER" id="PTHR47371:SF3">
    <property type="entry name" value="PHOSPHOGLYCEROL TRANSFERASE I"/>
    <property type="match status" value="1"/>
</dbReference>
<evidence type="ECO:0000256" key="5">
    <source>
        <dbReference type="ARBA" id="ARBA00023136"/>
    </source>
</evidence>
<dbReference type="VEuPathDB" id="TrichDB:TVAGG3_0038520"/>
<dbReference type="KEGG" id="tva:4756673"/>
<feature type="domain" description="Sulfatase N-terminal" evidence="6">
    <location>
        <begin position="61"/>
        <end position="277"/>
    </location>
</feature>
<keyword evidence="8" id="KW-1185">Reference proteome</keyword>
<name>A2F8B1_TRIV3</name>
<dbReference type="SUPFAM" id="SSF53649">
    <property type="entry name" value="Alkaline phosphatase-like"/>
    <property type="match status" value="1"/>
</dbReference>
<keyword evidence="5" id="KW-0472">Membrane</keyword>
<dbReference type="SMR" id="A2F8B1"/>
<dbReference type="InterPro" id="IPR000917">
    <property type="entry name" value="Sulfatase_N"/>
</dbReference>
<evidence type="ECO:0000259" key="6">
    <source>
        <dbReference type="Pfam" id="PF00884"/>
    </source>
</evidence>
<reference evidence="7" key="2">
    <citation type="journal article" date="2007" name="Science">
        <title>Draft genome sequence of the sexually transmitted pathogen Trichomonas vaginalis.</title>
        <authorList>
            <person name="Carlton J.M."/>
            <person name="Hirt R.P."/>
            <person name="Silva J.C."/>
            <person name="Delcher A.L."/>
            <person name="Schatz M."/>
            <person name="Zhao Q."/>
            <person name="Wortman J.R."/>
            <person name="Bidwell S.L."/>
            <person name="Alsmark U.C.M."/>
            <person name="Besteiro S."/>
            <person name="Sicheritz-Ponten T."/>
            <person name="Noel C.J."/>
            <person name="Dacks J.B."/>
            <person name="Foster P.G."/>
            <person name="Simillion C."/>
            <person name="Van de Peer Y."/>
            <person name="Miranda-Saavedra D."/>
            <person name="Barton G.J."/>
            <person name="Westrop G.D."/>
            <person name="Mueller S."/>
            <person name="Dessi D."/>
            <person name="Fiori P.L."/>
            <person name="Ren Q."/>
            <person name="Paulsen I."/>
            <person name="Zhang H."/>
            <person name="Bastida-Corcuera F.D."/>
            <person name="Simoes-Barbosa A."/>
            <person name="Brown M.T."/>
            <person name="Hayes R.D."/>
            <person name="Mukherjee M."/>
            <person name="Okumura C.Y."/>
            <person name="Schneider R."/>
            <person name="Smith A.J."/>
            <person name="Vanacova S."/>
            <person name="Villalvazo M."/>
            <person name="Haas B.J."/>
            <person name="Pertea M."/>
            <person name="Feldblyum T.V."/>
            <person name="Utterback T.R."/>
            <person name="Shu C.L."/>
            <person name="Osoegawa K."/>
            <person name="de Jong P.J."/>
            <person name="Hrdy I."/>
            <person name="Horvathova L."/>
            <person name="Zubacova Z."/>
            <person name="Dolezal P."/>
            <person name="Malik S.B."/>
            <person name="Logsdon J.M. Jr."/>
            <person name="Henze K."/>
            <person name="Gupta A."/>
            <person name="Wang C.C."/>
            <person name="Dunne R.L."/>
            <person name="Upcroft J.A."/>
            <person name="Upcroft P."/>
            <person name="White O."/>
            <person name="Salzberg S.L."/>
            <person name="Tang P."/>
            <person name="Chiu C.-H."/>
            <person name="Lee Y.-S."/>
            <person name="Embley T.M."/>
            <person name="Coombs G.H."/>
            <person name="Mottram J.C."/>
            <person name="Tachezy J."/>
            <person name="Fraser-Liggett C.M."/>
            <person name="Johnson P.J."/>
        </authorList>
    </citation>
    <scope>NUCLEOTIDE SEQUENCE [LARGE SCALE GENOMIC DNA]</scope>
    <source>
        <strain evidence="7">G3</strain>
    </source>
</reference>
<keyword evidence="3" id="KW-0812">Transmembrane</keyword>
<dbReference type="EMBL" id="DS113659">
    <property type="protein sequence ID" value="EAX98871.1"/>
    <property type="molecule type" value="Genomic_DNA"/>
</dbReference>
<dbReference type="RefSeq" id="XP_001311801.1">
    <property type="nucleotide sequence ID" value="XM_001311800.1"/>
</dbReference>
<evidence type="ECO:0000256" key="1">
    <source>
        <dbReference type="ARBA" id="ARBA00004651"/>
    </source>
</evidence>
<accession>A2F8B1</accession>
<dbReference type="Pfam" id="PF00884">
    <property type="entry name" value="Sulfatase"/>
    <property type="match status" value="1"/>
</dbReference>
<reference evidence="7" key="1">
    <citation type="submission" date="2006-10" db="EMBL/GenBank/DDBJ databases">
        <authorList>
            <person name="Amadeo P."/>
            <person name="Zhao Q."/>
            <person name="Wortman J."/>
            <person name="Fraser-Liggett C."/>
            <person name="Carlton J."/>
        </authorList>
    </citation>
    <scope>NUCLEOTIDE SEQUENCE</scope>
    <source>
        <strain evidence="7">G3</strain>
    </source>
</reference>
<dbReference type="VEuPathDB" id="TrichDB:TVAG_146080"/>
<dbReference type="InterPro" id="IPR050448">
    <property type="entry name" value="OpgB/LTA_synthase_biosynth"/>
</dbReference>
<dbReference type="Proteomes" id="UP000001542">
    <property type="component" value="Unassembled WGS sequence"/>
</dbReference>
<organism evidence="7 8">
    <name type="scientific">Trichomonas vaginalis (strain ATCC PRA-98 / G3)</name>
    <dbReference type="NCBI Taxonomy" id="412133"/>
    <lineage>
        <taxon>Eukaryota</taxon>
        <taxon>Metamonada</taxon>
        <taxon>Parabasalia</taxon>
        <taxon>Trichomonadida</taxon>
        <taxon>Trichomonadidae</taxon>
        <taxon>Trichomonas</taxon>
    </lineage>
</organism>
<evidence type="ECO:0000256" key="4">
    <source>
        <dbReference type="ARBA" id="ARBA00022989"/>
    </source>
</evidence>
<dbReference type="InterPro" id="IPR017850">
    <property type="entry name" value="Alkaline_phosphatase_core_sf"/>
</dbReference>
<evidence type="ECO:0000256" key="3">
    <source>
        <dbReference type="ARBA" id="ARBA00022692"/>
    </source>
</evidence>
<dbReference type="PANTHER" id="PTHR47371">
    <property type="entry name" value="LIPOTEICHOIC ACID SYNTHASE"/>
    <property type="match status" value="1"/>
</dbReference>
<proteinExistence type="predicted"/>
<dbReference type="InParanoid" id="A2F8B1"/>
<evidence type="ECO:0000313" key="7">
    <source>
        <dbReference type="EMBL" id="EAX98871.1"/>
    </source>
</evidence>